<dbReference type="InterPro" id="IPR028020">
    <property type="entry name" value="ASX_DEUBAD_dom"/>
</dbReference>
<feature type="region of interest" description="Disordered" evidence="1">
    <location>
        <begin position="50"/>
        <end position="98"/>
    </location>
</feature>
<evidence type="ECO:0000259" key="2">
    <source>
        <dbReference type="Pfam" id="PF13919"/>
    </source>
</evidence>
<proteinExistence type="predicted"/>
<dbReference type="Proteomes" id="UP000186922">
    <property type="component" value="Unassembled WGS sequence"/>
</dbReference>
<evidence type="ECO:0000313" key="4">
    <source>
        <dbReference type="Proteomes" id="UP000186922"/>
    </source>
</evidence>
<feature type="region of interest" description="Disordered" evidence="1">
    <location>
        <begin position="164"/>
        <end position="183"/>
    </location>
</feature>
<feature type="region of interest" description="Disordered" evidence="1">
    <location>
        <begin position="514"/>
        <end position="536"/>
    </location>
</feature>
<gene>
    <name evidence="3" type="primary">RvY_07251-1</name>
    <name evidence="3" type="synonym">RvY_07251.1</name>
    <name evidence="3" type="ORF">RvY_07251</name>
</gene>
<reference evidence="3 4" key="1">
    <citation type="journal article" date="2016" name="Nat. Commun.">
        <title>Extremotolerant tardigrade genome and improved radiotolerance of human cultured cells by tardigrade-unique protein.</title>
        <authorList>
            <person name="Hashimoto T."/>
            <person name="Horikawa D.D."/>
            <person name="Saito Y."/>
            <person name="Kuwahara H."/>
            <person name="Kozuka-Hata H."/>
            <person name="Shin-I T."/>
            <person name="Minakuchi Y."/>
            <person name="Ohishi K."/>
            <person name="Motoyama A."/>
            <person name="Aizu T."/>
            <person name="Enomoto A."/>
            <person name="Kondo K."/>
            <person name="Tanaka S."/>
            <person name="Hara Y."/>
            <person name="Koshikawa S."/>
            <person name="Sagara H."/>
            <person name="Miura T."/>
            <person name="Yokobori S."/>
            <person name="Miyagawa K."/>
            <person name="Suzuki Y."/>
            <person name="Kubo T."/>
            <person name="Oyama M."/>
            <person name="Kohara Y."/>
            <person name="Fujiyama A."/>
            <person name="Arakawa K."/>
            <person name="Katayama T."/>
            <person name="Toyoda A."/>
            <person name="Kunieda T."/>
        </authorList>
    </citation>
    <scope>NUCLEOTIDE SEQUENCE [LARGE SCALE GENOMIC DNA]</scope>
    <source>
        <strain evidence="3 4">YOKOZUNA-1</strain>
    </source>
</reference>
<dbReference type="AlphaFoldDB" id="A0A1D1VAW4"/>
<evidence type="ECO:0000313" key="3">
    <source>
        <dbReference type="EMBL" id="GAU95668.1"/>
    </source>
</evidence>
<feature type="region of interest" description="Disordered" evidence="1">
    <location>
        <begin position="1"/>
        <end position="31"/>
    </location>
</feature>
<dbReference type="OrthoDB" id="9348951at2759"/>
<evidence type="ECO:0000256" key="1">
    <source>
        <dbReference type="SAM" id="MobiDB-lite"/>
    </source>
</evidence>
<feature type="compositionally biased region" description="Polar residues" evidence="1">
    <location>
        <begin position="51"/>
        <end position="67"/>
    </location>
</feature>
<name>A0A1D1VAW4_RAMVA</name>
<feature type="compositionally biased region" description="Basic and acidic residues" evidence="1">
    <location>
        <begin position="276"/>
        <end position="285"/>
    </location>
</feature>
<feature type="domain" description="ASX DEUBAD" evidence="2">
    <location>
        <begin position="552"/>
        <end position="663"/>
    </location>
</feature>
<accession>A0A1D1VAW4</accession>
<feature type="compositionally biased region" description="Polar residues" evidence="1">
    <location>
        <begin position="287"/>
        <end position="304"/>
    </location>
</feature>
<comment type="caution">
    <text evidence="3">The sequence shown here is derived from an EMBL/GenBank/DDBJ whole genome shotgun (WGS) entry which is preliminary data.</text>
</comment>
<organism evidence="3 4">
    <name type="scientific">Ramazzottius varieornatus</name>
    <name type="common">Water bear</name>
    <name type="synonym">Tardigrade</name>
    <dbReference type="NCBI Taxonomy" id="947166"/>
    <lineage>
        <taxon>Eukaryota</taxon>
        <taxon>Metazoa</taxon>
        <taxon>Ecdysozoa</taxon>
        <taxon>Tardigrada</taxon>
        <taxon>Eutardigrada</taxon>
        <taxon>Parachela</taxon>
        <taxon>Hypsibioidea</taxon>
        <taxon>Ramazzottiidae</taxon>
        <taxon>Ramazzottius</taxon>
    </lineage>
</organism>
<feature type="compositionally biased region" description="Basic and acidic residues" evidence="1">
    <location>
        <begin position="77"/>
        <end position="88"/>
    </location>
</feature>
<keyword evidence="4" id="KW-1185">Reference proteome</keyword>
<feature type="region of interest" description="Disordered" evidence="1">
    <location>
        <begin position="259"/>
        <end position="330"/>
    </location>
</feature>
<feature type="compositionally biased region" description="Polar residues" evidence="1">
    <location>
        <begin position="1"/>
        <end position="11"/>
    </location>
</feature>
<sequence>MNTIPDISVMTQRHGGRPRYSAQPDQQFNSGNDMQYVSILAAPVVVEARLQQKQPDRSSTAHPSGSYISGRPSRRSSMNDHSSKRWKPDSTMNGYSQPSNNLHCYGNSIPSSHSLYSSNGFPTFTSLASSSSADWATSSQPSSSDNDVFYNPVTSSGYFDLKSPIPQLWPPPQSGEPSAQHNTTSIAQDDSFNQLYASVREGMGGSVCVGDQQLPSSKTITDGLSPDSSTFVSPARSQRNLPSIAAFFGPSLLAKEEMEPCSDTSMISIRTKHHKPEKDDKRETDPETSFQRIPNRLTSIVRRNSVSQPPSVTSSSSRQTSVKAKKTPAKKIKLETDKDIFSRLQVKLPEKRAAKQQPKKLKIETRTKASLAGMPSALPEVGTVDVEQVRSPQPLDPLETGFFQKAVASIPPPLTISINGEKVSDLVVTDGEPKKSIRLRIQLSSLRSTVLETVEPEPVHPKLGKKLLVKSVRSSSSASGKDARKEDDVVFVSSTVPDESSTVSAVRVIVPKQVTPPKPKPITPTLGKSSQPGASSAEAFNGTKLTDEMLLNDMKSAASLLSVARLETLDFRAKFDMMPAQVQYEIMNKFPKSFTTVDGTGRMVLKPGTLSKLDGKFKLHLSKWQANLASGEYDPEVRRKYIEYAIKELDPWKLKNFEPVYGEIMRSSASGEEILKEIRARREPIQDGPL</sequence>
<feature type="compositionally biased region" description="Low complexity" evidence="1">
    <location>
        <begin position="305"/>
        <end position="321"/>
    </location>
</feature>
<dbReference type="EMBL" id="BDGG01000003">
    <property type="protein sequence ID" value="GAU95668.1"/>
    <property type="molecule type" value="Genomic_DNA"/>
</dbReference>
<dbReference type="Pfam" id="PF13919">
    <property type="entry name" value="ASXH"/>
    <property type="match status" value="1"/>
</dbReference>
<protein>
    <recommendedName>
        <fullName evidence="2">ASX DEUBAD domain-containing protein</fullName>
    </recommendedName>
</protein>